<sequence>SYHYEGTIGDVCKCGATGFFHVLMCLCSAGNNTLGLILLNCERKEGSEQLQLPSEDGIGQLCSNYQLFMVQISLECLQKGQRRRHSMILLHLSVEMLDKLGKELPCRRGQCPQSNAKP</sequence>
<name>A0A816XCJ0_BRANA</name>
<accession>A0A816XCJ0</accession>
<dbReference type="EMBL" id="HG994356">
    <property type="protein sequence ID" value="CAF2144656.1"/>
    <property type="molecule type" value="Genomic_DNA"/>
</dbReference>
<feature type="non-terminal residue" evidence="1">
    <location>
        <position position="118"/>
    </location>
</feature>
<evidence type="ECO:0000313" key="1">
    <source>
        <dbReference type="EMBL" id="CAF2144656.1"/>
    </source>
</evidence>
<proteinExistence type="predicted"/>
<protein>
    <submittedName>
        <fullName evidence="1">(rape) hypothetical protein</fullName>
    </submittedName>
</protein>
<dbReference type="Proteomes" id="UP001295469">
    <property type="component" value="Chromosome A02"/>
</dbReference>
<gene>
    <name evidence="1" type="ORF">DARMORV10_A02P40170.1</name>
</gene>
<reference evidence="1" key="1">
    <citation type="submission" date="2021-01" db="EMBL/GenBank/DDBJ databases">
        <authorList>
            <consortium name="Genoscope - CEA"/>
            <person name="William W."/>
        </authorList>
    </citation>
    <scope>NUCLEOTIDE SEQUENCE</scope>
</reference>
<organism evidence="1">
    <name type="scientific">Brassica napus</name>
    <name type="common">Rape</name>
    <dbReference type="NCBI Taxonomy" id="3708"/>
    <lineage>
        <taxon>Eukaryota</taxon>
        <taxon>Viridiplantae</taxon>
        <taxon>Streptophyta</taxon>
        <taxon>Embryophyta</taxon>
        <taxon>Tracheophyta</taxon>
        <taxon>Spermatophyta</taxon>
        <taxon>Magnoliopsida</taxon>
        <taxon>eudicotyledons</taxon>
        <taxon>Gunneridae</taxon>
        <taxon>Pentapetalae</taxon>
        <taxon>rosids</taxon>
        <taxon>malvids</taxon>
        <taxon>Brassicales</taxon>
        <taxon>Brassicaceae</taxon>
        <taxon>Brassiceae</taxon>
        <taxon>Brassica</taxon>
    </lineage>
</organism>
<dbReference type="AlphaFoldDB" id="A0A816XCJ0"/>